<protein>
    <recommendedName>
        <fullName evidence="2">Antitoxin</fullName>
    </recommendedName>
</protein>
<dbReference type="RefSeq" id="WP_014002663.1">
    <property type="nucleotide sequence ID" value="NZ_CP026328.2"/>
</dbReference>
<organism evidence="3 4">
    <name type="scientific">Acidithiobacillus caldus</name>
    <dbReference type="NCBI Taxonomy" id="33059"/>
    <lineage>
        <taxon>Bacteria</taxon>
        <taxon>Pseudomonadati</taxon>
        <taxon>Pseudomonadota</taxon>
        <taxon>Acidithiobacillia</taxon>
        <taxon>Acidithiobacillales</taxon>
        <taxon>Acidithiobacillaceae</taxon>
        <taxon>Acidithiobacillus</taxon>
    </lineage>
</organism>
<accession>A0A1E7Z0A1</accession>
<dbReference type="Proteomes" id="UP000175707">
    <property type="component" value="Unassembled WGS sequence"/>
</dbReference>
<evidence type="ECO:0000313" key="3">
    <source>
        <dbReference type="EMBL" id="OFC62008.1"/>
    </source>
</evidence>
<dbReference type="InterPro" id="IPR036165">
    <property type="entry name" value="YefM-like_sf"/>
</dbReference>
<evidence type="ECO:0000256" key="2">
    <source>
        <dbReference type="RuleBase" id="RU362080"/>
    </source>
</evidence>
<dbReference type="OMA" id="WREAQNR"/>
<comment type="caution">
    <text evidence="3">The sequence shown here is derived from an EMBL/GenBank/DDBJ whole genome shotgun (WGS) entry which is preliminary data.</text>
</comment>
<comment type="similarity">
    <text evidence="1 2">Belongs to the phD/YefM antitoxin family.</text>
</comment>
<dbReference type="EMBL" id="LZYH01000299">
    <property type="protein sequence ID" value="OFC62008.1"/>
    <property type="molecule type" value="Genomic_DNA"/>
</dbReference>
<dbReference type="NCBIfam" id="TIGR01552">
    <property type="entry name" value="phd_fam"/>
    <property type="match status" value="1"/>
</dbReference>
<gene>
    <name evidence="3" type="ORF">BAE30_03220</name>
</gene>
<dbReference type="SUPFAM" id="SSF143120">
    <property type="entry name" value="YefM-like"/>
    <property type="match status" value="1"/>
</dbReference>
<dbReference type="InterPro" id="IPR006442">
    <property type="entry name" value="Antitoxin_Phd/YefM"/>
</dbReference>
<evidence type="ECO:0000256" key="1">
    <source>
        <dbReference type="ARBA" id="ARBA00009981"/>
    </source>
</evidence>
<proteinExistence type="inferred from homology"/>
<sequence>MRSVDWREAQNRLDSLLDMVQKEPVTVTRDGQVVAFLVSPEEFRLLEDFLAARSRRRENAAEFEALFDTNAGADSRKIRGDAPNGGE</sequence>
<reference evidence="3 4" key="1">
    <citation type="submission" date="2016-06" db="EMBL/GenBank/DDBJ databases">
        <title>Gene turnover analysis identifies the evolutionary adaptation of the extremophile Acidithiobacillus caldus.</title>
        <authorList>
            <person name="Zhang X."/>
        </authorList>
    </citation>
    <scope>NUCLEOTIDE SEQUENCE [LARGE SCALE GENOMIC DNA]</scope>
    <source>
        <strain evidence="3 4">S1</strain>
    </source>
</reference>
<evidence type="ECO:0000313" key="4">
    <source>
        <dbReference type="Proteomes" id="UP000175707"/>
    </source>
</evidence>
<dbReference type="PATRIC" id="fig|33059.14.peg.86"/>
<name>A0A1E7Z0A1_9PROT</name>
<dbReference type="Pfam" id="PF02604">
    <property type="entry name" value="PhdYeFM_antitox"/>
    <property type="match status" value="1"/>
</dbReference>
<dbReference type="GeneID" id="92931142"/>
<dbReference type="AlphaFoldDB" id="A0A1E7Z0A1"/>
<dbReference type="Gene3D" id="3.40.1620.10">
    <property type="entry name" value="YefM-like domain"/>
    <property type="match status" value="1"/>
</dbReference>
<comment type="function">
    <text evidence="2">Antitoxin component of a type II toxin-antitoxin (TA) system.</text>
</comment>